<organism evidence="2 3">
    <name type="scientific">Peribacillus huizhouensis</name>
    <dbReference type="NCBI Taxonomy" id="1501239"/>
    <lineage>
        <taxon>Bacteria</taxon>
        <taxon>Bacillati</taxon>
        <taxon>Bacillota</taxon>
        <taxon>Bacilli</taxon>
        <taxon>Bacillales</taxon>
        <taxon>Bacillaceae</taxon>
        <taxon>Peribacillus</taxon>
    </lineage>
</organism>
<evidence type="ECO:0000256" key="1">
    <source>
        <dbReference type="SAM" id="SignalP"/>
    </source>
</evidence>
<evidence type="ECO:0000313" key="3">
    <source>
        <dbReference type="Proteomes" id="UP000626697"/>
    </source>
</evidence>
<feature type="chain" id="PRO_5046031940" evidence="1">
    <location>
        <begin position="31"/>
        <end position="252"/>
    </location>
</feature>
<comment type="caution">
    <text evidence="2">The sequence shown here is derived from an EMBL/GenBank/DDBJ whole genome shotgun (WGS) entry which is preliminary data.</text>
</comment>
<accession>A0ABR6CRH5</accession>
<dbReference type="Proteomes" id="UP000626697">
    <property type="component" value="Unassembled WGS sequence"/>
</dbReference>
<keyword evidence="1" id="KW-0732">Signal</keyword>
<name>A0ABR6CRH5_9BACI</name>
<keyword evidence="3" id="KW-1185">Reference proteome</keyword>
<sequence>MKKFNFVRSSLLTFLLVITMFVSSSGIVNAEKEDNENNGVPAFGVLKKHYMAWWEANAEEDDFAKEQLEKFNKLNQGEKNKFLKATLSSKTAKDFFNKLNDIESLPENKKIPIGEDGGYLLVTSSIENMNGQKINSLQSVPDGSYYYKYETTVKINDIEVSRYYVTLFATIKDGDITPDNATGGSKNIYPFVSVFDGVSSTFKQNDRAVGNQPFEVRATFFGFYDFNFLSHTVNVYSWIDKDGFAGGWKEVD</sequence>
<reference evidence="2 3" key="1">
    <citation type="submission" date="2020-08" db="EMBL/GenBank/DDBJ databases">
        <title>Genomic Encyclopedia of Type Strains, Phase IV (KMG-IV): sequencing the most valuable type-strain genomes for metagenomic binning, comparative biology and taxonomic classification.</title>
        <authorList>
            <person name="Goeker M."/>
        </authorList>
    </citation>
    <scope>NUCLEOTIDE SEQUENCE [LARGE SCALE GENOMIC DNA]</scope>
    <source>
        <strain evidence="2 3">DSM 105481</strain>
    </source>
</reference>
<proteinExistence type="predicted"/>
<dbReference type="RefSeq" id="WP_028390793.1">
    <property type="nucleotide sequence ID" value="NZ_JACJHX010000008.1"/>
</dbReference>
<feature type="signal peptide" evidence="1">
    <location>
        <begin position="1"/>
        <end position="30"/>
    </location>
</feature>
<evidence type="ECO:0000313" key="2">
    <source>
        <dbReference type="EMBL" id="MBA9027632.1"/>
    </source>
</evidence>
<gene>
    <name evidence="2" type="ORF">HNP81_002922</name>
</gene>
<dbReference type="EMBL" id="JACJHX010000008">
    <property type="protein sequence ID" value="MBA9027632.1"/>
    <property type="molecule type" value="Genomic_DNA"/>
</dbReference>
<protein>
    <submittedName>
        <fullName evidence="2">Uncharacterized protein</fullName>
    </submittedName>
</protein>